<dbReference type="Pfam" id="PF01266">
    <property type="entry name" value="DAO"/>
    <property type="match status" value="1"/>
</dbReference>
<proteinExistence type="predicted"/>
<dbReference type="SUPFAM" id="SSF54373">
    <property type="entry name" value="FAD-linked reductases, C-terminal domain"/>
    <property type="match status" value="1"/>
</dbReference>
<dbReference type="SUPFAM" id="SSF51905">
    <property type="entry name" value="FAD/NAD(P)-binding domain"/>
    <property type="match status" value="1"/>
</dbReference>
<dbReference type="Proteomes" id="UP000600139">
    <property type="component" value="Unassembled WGS sequence"/>
</dbReference>
<gene>
    <name evidence="2" type="ORF">JIN84_14855</name>
</gene>
<dbReference type="AlphaFoldDB" id="A0A934R1Y7"/>
<comment type="caution">
    <text evidence="2">The sequence shown here is derived from an EMBL/GenBank/DDBJ whole genome shotgun (WGS) entry which is preliminary data.</text>
</comment>
<accession>A0A934R1Y7</accession>
<dbReference type="Gene3D" id="3.50.50.60">
    <property type="entry name" value="FAD/NAD(P)-binding domain"/>
    <property type="match status" value="2"/>
</dbReference>
<reference evidence="2" key="1">
    <citation type="submission" date="2021-01" db="EMBL/GenBank/DDBJ databases">
        <title>Modified the classification status of verrucomicrobia.</title>
        <authorList>
            <person name="Feng X."/>
        </authorList>
    </citation>
    <scope>NUCLEOTIDE SEQUENCE</scope>
    <source>
        <strain evidence="2">JCM 18052</strain>
    </source>
</reference>
<protein>
    <submittedName>
        <fullName evidence="2">FAD-binding oxidoreductase</fullName>
    </submittedName>
</protein>
<feature type="domain" description="FAD dependent oxidoreductase" evidence="1">
    <location>
        <begin position="9"/>
        <end position="310"/>
    </location>
</feature>
<dbReference type="EMBL" id="JAENIK010000011">
    <property type="protein sequence ID" value="MBK1816903.1"/>
    <property type="molecule type" value="Genomic_DNA"/>
</dbReference>
<organism evidence="2 3">
    <name type="scientific">Luteolibacter yonseiensis</name>
    <dbReference type="NCBI Taxonomy" id="1144680"/>
    <lineage>
        <taxon>Bacteria</taxon>
        <taxon>Pseudomonadati</taxon>
        <taxon>Verrucomicrobiota</taxon>
        <taxon>Verrucomicrobiia</taxon>
        <taxon>Verrucomicrobiales</taxon>
        <taxon>Verrucomicrobiaceae</taxon>
        <taxon>Luteolibacter</taxon>
    </lineage>
</organism>
<dbReference type="Gene3D" id="3.30.9.10">
    <property type="entry name" value="D-Amino Acid Oxidase, subunit A, domain 2"/>
    <property type="match status" value="2"/>
</dbReference>
<dbReference type="RefSeq" id="WP_200351827.1">
    <property type="nucleotide sequence ID" value="NZ_BAABHZ010000006.1"/>
</dbReference>
<name>A0A934R1Y7_9BACT</name>
<keyword evidence="3" id="KW-1185">Reference proteome</keyword>
<evidence type="ECO:0000259" key="1">
    <source>
        <dbReference type="Pfam" id="PF01266"/>
    </source>
</evidence>
<dbReference type="GO" id="GO:0005737">
    <property type="term" value="C:cytoplasm"/>
    <property type="evidence" value="ECO:0007669"/>
    <property type="project" value="TreeGrafter"/>
</dbReference>
<dbReference type="InterPro" id="IPR006076">
    <property type="entry name" value="FAD-dep_OxRdtase"/>
</dbReference>
<evidence type="ECO:0000313" key="3">
    <source>
        <dbReference type="Proteomes" id="UP000600139"/>
    </source>
</evidence>
<dbReference type="PANTHER" id="PTHR13847">
    <property type="entry name" value="SARCOSINE DEHYDROGENASE-RELATED"/>
    <property type="match status" value="1"/>
</dbReference>
<dbReference type="InterPro" id="IPR036188">
    <property type="entry name" value="FAD/NAD-bd_sf"/>
</dbReference>
<sequence>MSAGETSWTIVGQGLAGTCLAWALWERGEEFRIIDRGEGGSSRVAAGMVNPVTGKNFEPSWRISEFLPDALAFYAAVEGRIGRRVWNPFPVLRLAGNDKEWRKIVSKLDAPEVAPWVAGQVAPPDGWAGAVELRGGGRLDTRAFMDGSRDFFEKLGCCRTGDFKDAPSPRTIRCEGAAGLLGGGYGPQRCAKGEILTVRAEDWDETRIRIGAGGWLVPLGGGLFKAGSTYEWNELDELPTAKGRARVEEIAGRLGGGAFEVIGHEAGVRPILRRSQPLIGPMADGGWMFNALGSKGSLYAPGMAARLAAWLVDGTEPEPEVDFRKFSSQSDGHE</sequence>
<evidence type="ECO:0000313" key="2">
    <source>
        <dbReference type="EMBL" id="MBK1816903.1"/>
    </source>
</evidence>